<keyword evidence="1" id="KW-0472">Membrane</keyword>
<evidence type="ECO:0000313" key="3">
    <source>
        <dbReference type="Proteomes" id="UP000002964"/>
    </source>
</evidence>
<proteinExistence type="predicted"/>
<dbReference type="EMBL" id="JH603164">
    <property type="protein sequence ID" value="EIC23799.1"/>
    <property type="molecule type" value="Genomic_DNA"/>
</dbReference>
<dbReference type="Proteomes" id="UP000002964">
    <property type="component" value="Unassembled WGS sequence"/>
</dbReference>
<evidence type="ECO:0008006" key="4">
    <source>
        <dbReference type="Google" id="ProtNLM"/>
    </source>
</evidence>
<name>H8YW08_9GAMM</name>
<gene>
    <name evidence="2" type="ORF">Thi970DRAFT_00311</name>
</gene>
<feature type="transmembrane region" description="Helical" evidence="1">
    <location>
        <begin position="167"/>
        <end position="191"/>
    </location>
</feature>
<feature type="transmembrane region" description="Helical" evidence="1">
    <location>
        <begin position="212"/>
        <end position="235"/>
    </location>
</feature>
<feature type="transmembrane region" description="Helical" evidence="1">
    <location>
        <begin position="24"/>
        <end position="51"/>
    </location>
</feature>
<feature type="transmembrane region" description="Helical" evidence="1">
    <location>
        <begin position="128"/>
        <end position="147"/>
    </location>
</feature>
<evidence type="ECO:0000313" key="2">
    <source>
        <dbReference type="EMBL" id="EIC23799.1"/>
    </source>
</evidence>
<dbReference type="RefSeq" id="WP_009146773.1">
    <property type="nucleotide sequence ID" value="NZ_CP121471.1"/>
</dbReference>
<protein>
    <recommendedName>
        <fullName evidence="4">Glycerophosphoryl diester phosphodiesterase membrane domain-containing protein</fullName>
    </recommendedName>
</protein>
<reference evidence="2 3" key="2">
    <citation type="submission" date="2011-11" db="EMBL/GenBank/DDBJ databases">
        <authorList>
            <consortium name="US DOE Joint Genome Institute"/>
            <person name="Lucas S."/>
            <person name="Han J."/>
            <person name="Lapidus A."/>
            <person name="Cheng J.-F."/>
            <person name="Goodwin L."/>
            <person name="Pitluck S."/>
            <person name="Peters L."/>
            <person name="Ovchinnikova G."/>
            <person name="Zhang X."/>
            <person name="Detter J.C."/>
            <person name="Han C."/>
            <person name="Tapia R."/>
            <person name="Land M."/>
            <person name="Hauser L."/>
            <person name="Kyrpides N."/>
            <person name="Ivanova N."/>
            <person name="Pagani I."/>
            <person name="Vogl K."/>
            <person name="Liu Z."/>
            <person name="Overmann J."/>
            <person name="Frigaard N.-U."/>
            <person name="Bryant D."/>
            <person name="Woyke T."/>
        </authorList>
    </citation>
    <scope>NUCLEOTIDE SEQUENCE [LARGE SCALE GENOMIC DNA]</scope>
    <source>
        <strain evidence="2 3">970</strain>
    </source>
</reference>
<dbReference type="OrthoDB" id="5637493at2"/>
<organism evidence="2 3">
    <name type="scientific">Thiorhodovibrio frisius</name>
    <dbReference type="NCBI Taxonomy" id="631362"/>
    <lineage>
        <taxon>Bacteria</taxon>
        <taxon>Pseudomonadati</taxon>
        <taxon>Pseudomonadota</taxon>
        <taxon>Gammaproteobacteria</taxon>
        <taxon>Chromatiales</taxon>
        <taxon>Chromatiaceae</taxon>
        <taxon>Thiorhodovibrio</taxon>
    </lineage>
</organism>
<dbReference type="InterPro" id="IPR046157">
    <property type="entry name" value="DUF6159"/>
</dbReference>
<accession>H8YW08</accession>
<reference evidence="3" key="1">
    <citation type="submission" date="2011-06" db="EMBL/GenBank/DDBJ databases">
        <authorList>
            <consortium name="US DOE Joint Genome Institute (JGI-PGF)"/>
            <person name="Lucas S."/>
            <person name="Han J."/>
            <person name="Lapidus A."/>
            <person name="Cheng J.-F."/>
            <person name="Goodwin L."/>
            <person name="Pitluck S."/>
            <person name="Peters L."/>
            <person name="Land M.L."/>
            <person name="Hauser L."/>
            <person name="Vogl K."/>
            <person name="Liu Z."/>
            <person name="Overmann J."/>
            <person name="Frigaard N.-U."/>
            <person name="Bryant D.A."/>
            <person name="Woyke T.J."/>
        </authorList>
    </citation>
    <scope>NUCLEOTIDE SEQUENCE [LARGE SCALE GENOMIC DNA]</scope>
    <source>
        <strain evidence="3">970</strain>
    </source>
</reference>
<keyword evidence="1" id="KW-0812">Transmembrane</keyword>
<sequence>MMVFARSWSLFRSALAVLGAEKAFLLYPLLAGLGILVFSALILGGGAWLVLSHPELEQWLSHMEQPAQDGSAPWWGYAAGGAILWLFLLVTSFVTNFFLTALVGATLQRLRGGNPTFGDGLALARERAGVILGYSGIAASVGLLLSLLQNRDNQSLIGSVLASLGGFAWSVATFLVIPVLAAQDIGPVAAIKQSATLLKRTWGEQLSLNVGLGFIIGLPMLLLIASTFGGAVWAASTEQPVLMIGTIATGVTLIALLSLVSATLSAIIRGAVYVYAEEGVVPQQFDDTLVRQALKSRKK</sequence>
<dbReference type="HOGENOM" id="CLU_074083_0_0_6"/>
<dbReference type="AlphaFoldDB" id="H8YW08"/>
<dbReference type="eggNOG" id="ENOG502ZBM3">
    <property type="taxonomic scope" value="Bacteria"/>
</dbReference>
<feature type="transmembrane region" description="Helical" evidence="1">
    <location>
        <begin position="82"/>
        <end position="107"/>
    </location>
</feature>
<keyword evidence="3" id="KW-1185">Reference proteome</keyword>
<dbReference type="Pfam" id="PF19656">
    <property type="entry name" value="DUF6159"/>
    <property type="match status" value="1"/>
</dbReference>
<feature type="transmembrane region" description="Helical" evidence="1">
    <location>
        <begin position="241"/>
        <end position="260"/>
    </location>
</feature>
<keyword evidence="1" id="KW-1133">Transmembrane helix</keyword>
<evidence type="ECO:0000256" key="1">
    <source>
        <dbReference type="SAM" id="Phobius"/>
    </source>
</evidence>